<accession>A0A850TGP2</accession>
<dbReference type="AlphaFoldDB" id="A0A850TGP2"/>
<reference evidence="2 3" key="1">
    <citation type="submission" date="2020-06" db="EMBL/GenBank/DDBJ databases">
        <title>High-quality draft genome of sulfate reducer Desulfobacter latus type strain AcrS2 isolated from marine sediment.</title>
        <authorList>
            <person name="Hoppe M."/>
            <person name="Larsen C.K."/>
            <person name="Marshall I.P.G."/>
            <person name="Schramm A."/>
            <person name="Marietou A.G."/>
        </authorList>
    </citation>
    <scope>NUCLEOTIDE SEQUENCE [LARGE SCALE GENOMIC DNA]</scope>
    <source>
        <strain evidence="2 3">AcRS2</strain>
    </source>
</reference>
<dbReference type="EMBL" id="JACADJ010000100">
    <property type="protein sequence ID" value="NWH06706.1"/>
    <property type="molecule type" value="Genomic_DNA"/>
</dbReference>
<comment type="caution">
    <text evidence="2">The sequence shown here is derived from an EMBL/GenBank/DDBJ whole genome shotgun (WGS) entry which is preliminary data.</text>
</comment>
<keyword evidence="1" id="KW-1133">Transmembrane helix</keyword>
<keyword evidence="1" id="KW-0812">Transmembrane</keyword>
<organism evidence="2 3">
    <name type="scientific">Desulfobacter latus</name>
    <dbReference type="NCBI Taxonomy" id="2292"/>
    <lineage>
        <taxon>Bacteria</taxon>
        <taxon>Pseudomonadati</taxon>
        <taxon>Thermodesulfobacteriota</taxon>
        <taxon>Desulfobacteria</taxon>
        <taxon>Desulfobacterales</taxon>
        <taxon>Desulfobacteraceae</taxon>
        <taxon>Desulfobacter</taxon>
    </lineage>
</organism>
<protein>
    <submittedName>
        <fullName evidence="2">PilW family protein</fullName>
    </submittedName>
</protein>
<dbReference type="PROSITE" id="PS00409">
    <property type="entry name" value="PROKAR_NTER_METHYL"/>
    <property type="match status" value="1"/>
</dbReference>
<dbReference type="RefSeq" id="WP_218576788.1">
    <property type="nucleotide sequence ID" value="NZ_JACADJ010000100.1"/>
</dbReference>
<dbReference type="SUPFAM" id="SSF54523">
    <property type="entry name" value="Pili subunits"/>
    <property type="match status" value="1"/>
</dbReference>
<proteinExistence type="predicted"/>
<evidence type="ECO:0000313" key="2">
    <source>
        <dbReference type="EMBL" id="NWH06706.1"/>
    </source>
</evidence>
<keyword evidence="1" id="KW-0472">Membrane</keyword>
<dbReference type="NCBIfam" id="TIGR02532">
    <property type="entry name" value="IV_pilin_GFxxxE"/>
    <property type="match status" value="1"/>
</dbReference>
<evidence type="ECO:0000313" key="3">
    <source>
        <dbReference type="Proteomes" id="UP000553343"/>
    </source>
</evidence>
<evidence type="ECO:0000256" key="1">
    <source>
        <dbReference type="SAM" id="Phobius"/>
    </source>
</evidence>
<dbReference type="GO" id="GO:0043683">
    <property type="term" value="P:type IV pilus assembly"/>
    <property type="evidence" value="ECO:0007669"/>
    <property type="project" value="InterPro"/>
</dbReference>
<dbReference type="InterPro" id="IPR045584">
    <property type="entry name" value="Pilin-like"/>
</dbReference>
<dbReference type="Pfam" id="PF07963">
    <property type="entry name" value="N_methyl"/>
    <property type="match status" value="1"/>
</dbReference>
<feature type="transmembrane region" description="Helical" evidence="1">
    <location>
        <begin position="20"/>
        <end position="40"/>
    </location>
</feature>
<gene>
    <name evidence="2" type="ORF">HXW94_17265</name>
</gene>
<dbReference type="Proteomes" id="UP000553343">
    <property type="component" value="Unassembled WGS sequence"/>
</dbReference>
<sequence>MDKLMKDRDNPRPQAGFTLVELMVALVISFVVVAAVYQTFTTQNKTYIVQERIVEMQQTLRGVLILMENEIRMAGYDPLKTGSFGIKTATTKQLEFTYDDGTGNPRTIRFRLYDSTSDSDTDANELQSTAGGSAVAFHIDDLRFAYAYDADGDGDTDLQGGSIIWGVPNSGTWYNLDDDNDGDIDTDDTAGGTNTLTTVDLDDIRAVRVWVLVRASRTDGDYTDPRTYVLGDQRYTPADNYRRRLGQATILMRNIGV</sequence>
<dbReference type="InterPro" id="IPR032092">
    <property type="entry name" value="PilW"/>
</dbReference>
<dbReference type="Pfam" id="PF16074">
    <property type="entry name" value="PilW"/>
    <property type="match status" value="1"/>
</dbReference>
<name>A0A850TGP2_9BACT</name>
<dbReference type="InterPro" id="IPR012902">
    <property type="entry name" value="N_methyl_site"/>
</dbReference>
<keyword evidence="3" id="KW-1185">Reference proteome</keyword>